<reference evidence="2" key="1">
    <citation type="submission" date="2017-07" db="EMBL/GenBank/DDBJ databases">
        <title>Comparative genome mining reveals phylogenetic distribution patterns of secondary metabolites in Amycolatopsis.</title>
        <authorList>
            <person name="Adamek M."/>
            <person name="Alanjary M."/>
            <person name="Sales-Ortells H."/>
            <person name="Goodfellow M."/>
            <person name="Bull A.T."/>
            <person name="Kalinowski J."/>
            <person name="Ziemert N."/>
        </authorList>
    </citation>
    <scope>NUCLEOTIDE SEQUENCE [LARGE SCALE GENOMIC DNA]</scope>
    <source>
        <strain evidence="2">H5</strain>
    </source>
</reference>
<keyword evidence="2" id="KW-1185">Reference proteome</keyword>
<protein>
    <submittedName>
        <fullName evidence="1">Uncharacterized protein</fullName>
    </submittedName>
</protein>
<sequence>MWLKRMPDKQKEFLRDLVEHPVGALTDDDRTTVTAINRTAEAFGFVDLVVSDDAGTYLAAGAREPLIALGIHH</sequence>
<dbReference type="AlphaFoldDB" id="A0A229SKQ4"/>
<gene>
    <name evidence="1" type="ORF">CF165_47195</name>
</gene>
<proteinExistence type="predicted"/>
<evidence type="ECO:0000313" key="1">
    <source>
        <dbReference type="EMBL" id="OXM59535.1"/>
    </source>
</evidence>
<comment type="caution">
    <text evidence="1">The sequence shown here is derived from an EMBL/GenBank/DDBJ whole genome shotgun (WGS) entry which is preliminary data.</text>
</comment>
<evidence type="ECO:0000313" key="2">
    <source>
        <dbReference type="Proteomes" id="UP000215199"/>
    </source>
</evidence>
<dbReference type="Proteomes" id="UP000215199">
    <property type="component" value="Unassembled WGS sequence"/>
</dbReference>
<organism evidence="1 2">
    <name type="scientific">Amycolatopsis vastitatis</name>
    <dbReference type="NCBI Taxonomy" id="1905142"/>
    <lineage>
        <taxon>Bacteria</taxon>
        <taxon>Bacillati</taxon>
        <taxon>Actinomycetota</taxon>
        <taxon>Actinomycetes</taxon>
        <taxon>Pseudonocardiales</taxon>
        <taxon>Pseudonocardiaceae</taxon>
        <taxon>Amycolatopsis</taxon>
    </lineage>
</organism>
<dbReference type="EMBL" id="NMUL01000080">
    <property type="protein sequence ID" value="OXM59535.1"/>
    <property type="molecule type" value="Genomic_DNA"/>
</dbReference>
<accession>A0A229SKQ4</accession>
<name>A0A229SKQ4_9PSEU</name>